<dbReference type="InterPro" id="IPR036427">
    <property type="entry name" value="Bromodomain-like_sf"/>
</dbReference>
<dbReference type="AlphaFoldDB" id="A0A8J4SF15"/>
<feature type="domain" description="Bromo" evidence="4">
    <location>
        <begin position="48"/>
        <end position="119"/>
    </location>
</feature>
<accession>A0A8J4SF15</accession>
<sequence length="285" mass="31781">MRWLLSGMYMNTNSSSTPVLCMIPESVLTEVTSRNLYLVLTELHNQLVRRDPRGIFANPVTDDIAAGYSETISHPMDLGTISNRLTSRACYKSVTDYLADVTLMCNNAMVYNPPDTIYYQRARKLQSFCRKQFTVSFLKKLCNQLGLKASLTDAEIGESFLNDERQCNQFESTGSRRSRSCDNGLRSSSRLTPSSVDSPSKDWYLVTSSDSVTGSRLTVARSAAMGESGRVELTETNRHPLTTSTPDTSSKLPIKNSIQTQVISVLRRIFATKLIHVFCLTSVLT</sequence>
<name>A0A8J4SF15_9TREM</name>
<reference evidence="5" key="1">
    <citation type="submission" date="2019-05" db="EMBL/GenBank/DDBJ databases">
        <title>Annotation for the trematode Paragonimus heterotremus.</title>
        <authorList>
            <person name="Choi Y.-J."/>
        </authorList>
    </citation>
    <scope>NUCLEOTIDE SEQUENCE</scope>
    <source>
        <strain evidence="5">LC</strain>
    </source>
</reference>
<evidence type="ECO:0000256" key="1">
    <source>
        <dbReference type="ARBA" id="ARBA00023117"/>
    </source>
</evidence>
<dbReference type="Proteomes" id="UP000748531">
    <property type="component" value="Unassembled WGS sequence"/>
</dbReference>
<dbReference type="Gene3D" id="1.20.920.10">
    <property type="entry name" value="Bromodomain-like"/>
    <property type="match status" value="1"/>
</dbReference>
<dbReference type="Pfam" id="PF00439">
    <property type="entry name" value="Bromodomain"/>
    <property type="match status" value="1"/>
</dbReference>
<feature type="compositionally biased region" description="Polar residues" evidence="3">
    <location>
        <begin position="239"/>
        <end position="252"/>
    </location>
</feature>
<dbReference type="SUPFAM" id="SSF47370">
    <property type="entry name" value="Bromodomain"/>
    <property type="match status" value="1"/>
</dbReference>
<feature type="compositionally biased region" description="Basic and acidic residues" evidence="3">
    <location>
        <begin position="229"/>
        <end position="238"/>
    </location>
</feature>
<evidence type="ECO:0000313" key="5">
    <source>
        <dbReference type="EMBL" id="KAF5394623.1"/>
    </source>
</evidence>
<gene>
    <name evidence="5" type="ORF">PHET_10863</name>
</gene>
<dbReference type="SMART" id="SM00297">
    <property type="entry name" value="BROMO"/>
    <property type="match status" value="1"/>
</dbReference>
<dbReference type="EMBL" id="LUCH01018014">
    <property type="protein sequence ID" value="KAF5394623.1"/>
    <property type="molecule type" value="Genomic_DNA"/>
</dbReference>
<protein>
    <recommendedName>
        <fullName evidence="4">Bromo domain-containing protein</fullName>
    </recommendedName>
</protein>
<feature type="region of interest" description="Disordered" evidence="3">
    <location>
        <begin position="171"/>
        <end position="198"/>
    </location>
</feature>
<dbReference type="InterPro" id="IPR001487">
    <property type="entry name" value="Bromodomain"/>
</dbReference>
<feature type="region of interest" description="Disordered" evidence="3">
    <location>
        <begin position="228"/>
        <end position="252"/>
    </location>
</feature>
<dbReference type="PANTHER" id="PTHR22881:SF27">
    <property type="entry name" value="BROMODOMAIN CONTAINING 7_9"/>
    <property type="match status" value="1"/>
</dbReference>
<dbReference type="InterPro" id="IPR051831">
    <property type="entry name" value="Bromodomain_contain_prot"/>
</dbReference>
<dbReference type="PRINTS" id="PR00503">
    <property type="entry name" value="BROMODOMAIN"/>
</dbReference>
<feature type="compositionally biased region" description="Polar residues" evidence="3">
    <location>
        <begin position="185"/>
        <end position="198"/>
    </location>
</feature>
<evidence type="ECO:0000313" key="6">
    <source>
        <dbReference type="Proteomes" id="UP000748531"/>
    </source>
</evidence>
<evidence type="ECO:0000256" key="2">
    <source>
        <dbReference type="PROSITE-ProRule" id="PRU00035"/>
    </source>
</evidence>
<evidence type="ECO:0000259" key="4">
    <source>
        <dbReference type="PROSITE" id="PS50014"/>
    </source>
</evidence>
<organism evidence="5 6">
    <name type="scientific">Paragonimus heterotremus</name>
    <dbReference type="NCBI Taxonomy" id="100268"/>
    <lineage>
        <taxon>Eukaryota</taxon>
        <taxon>Metazoa</taxon>
        <taxon>Spiralia</taxon>
        <taxon>Lophotrochozoa</taxon>
        <taxon>Platyhelminthes</taxon>
        <taxon>Trematoda</taxon>
        <taxon>Digenea</taxon>
        <taxon>Plagiorchiida</taxon>
        <taxon>Troglotremata</taxon>
        <taxon>Troglotrematidae</taxon>
        <taxon>Paragonimus</taxon>
    </lineage>
</organism>
<dbReference type="PROSITE" id="PS50014">
    <property type="entry name" value="BROMODOMAIN_2"/>
    <property type="match status" value="1"/>
</dbReference>
<keyword evidence="1 2" id="KW-0103">Bromodomain</keyword>
<dbReference type="PANTHER" id="PTHR22881">
    <property type="entry name" value="BROMODOMAIN CONTAINING PROTEIN"/>
    <property type="match status" value="1"/>
</dbReference>
<comment type="caution">
    <text evidence="5">The sequence shown here is derived from an EMBL/GenBank/DDBJ whole genome shotgun (WGS) entry which is preliminary data.</text>
</comment>
<proteinExistence type="predicted"/>
<dbReference type="OrthoDB" id="21648at2759"/>
<keyword evidence="6" id="KW-1185">Reference proteome</keyword>
<evidence type="ECO:0000256" key="3">
    <source>
        <dbReference type="SAM" id="MobiDB-lite"/>
    </source>
</evidence>